<dbReference type="Proteomes" id="UP001497472">
    <property type="component" value="Unassembled WGS sequence"/>
</dbReference>
<dbReference type="EMBL" id="CAVLEF010000040">
    <property type="protein sequence ID" value="CAK1550097.1"/>
    <property type="molecule type" value="Genomic_DNA"/>
</dbReference>
<comment type="caution">
    <text evidence="1">The sequence shown here is derived from an EMBL/GenBank/DDBJ whole genome shotgun (WGS) entry which is preliminary data.</text>
</comment>
<evidence type="ECO:0000313" key="1">
    <source>
        <dbReference type="EMBL" id="CAK1550097.1"/>
    </source>
</evidence>
<organism evidence="1 2">
    <name type="scientific">Leptosia nina</name>
    <dbReference type="NCBI Taxonomy" id="320188"/>
    <lineage>
        <taxon>Eukaryota</taxon>
        <taxon>Metazoa</taxon>
        <taxon>Ecdysozoa</taxon>
        <taxon>Arthropoda</taxon>
        <taxon>Hexapoda</taxon>
        <taxon>Insecta</taxon>
        <taxon>Pterygota</taxon>
        <taxon>Neoptera</taxon>
        <taxon>Endopterygota</taxon>
        <taxon>Lepidoptera</taxon>
        <taxon>Glossata</taxon>
        <taxon>Ditrysia</taxon>
        <taxon>Papilionoidea</taxon>
        <taxon>Pieridae</taxon>
        <taxon>Pierinae</taxon>
        <taxon>Leptosia</taxon>
    </lineage>
</organism>
<gene>
    <name evidence="1" type="ORF">LNINA_LOCUS9341</name>
</gene>
<evidence type="ECO:0000313" key="2">
    <source>
        <dbReference type="Proteomes" id="UP001497472"/>
    </source>
</evidence>
<accession>A0AAV1JMG8</accession>
<keyword evidence="2" id="KW-1185">Reference proteome</keyword>
<proteinExistence type="predicted"/>
<reference evidence="1 2" key="1">
    <citation type="submission" date="2023-11" db="EMBL/GenBank/DDBJ databases">
        <authorList>
            <person name="Okamura Y."/>
        </authorList>
    </citation>
    <scope>NUCLEOTIDE SEQUENCE [LARGE SCALE GENOMIC DNA]</scope>
</reference>
<dbReference type="AlphaFoldDB" id="A0AAV1JMG8"/>
<name>A0AAV1JMG8_9NEOP</name>
<protein>
    <submittedName>
        <fullName evidence="1">Uncharacterized protein</fullName>
    </submittedName>
</protein>
<sequence>MLVRGVHGGANFDNRCQRRPRLWLQSAMPSGRRRATIVEPSAVAPGFASHRRGGTSRLVAIPGIQPYTSV</sequence>